<gene>
    <name evidence="2" type="ORF">FPZ24_02035</name>
</gene>
<evidence type="ECO:0000313" key="2">
    <source>
        <dbReference type="EMBL" id="QDZ06403.1"/>
    </source>
</evidence>
<evidence type="ECO:0000313" key="3">
    <source>
        <dbReference type="Proteomes" id="UP000315673"/>
    </source>
</evidence>
<dbReference type="Proteomes" id="UP000315673">
    <property type="component" value="Chromosome"/>
</dbReference>
<dbReference type="OrthoDB" id="74312at2"/>
<accession>A0A5B8LEB4</accession>
<reference evidence="2 3" key="1">
    <citation type="submission" date="2019-07" db="EMBL/GenBank/DDBJ databases">
        <title>Full genome sequence of Sphingomonas sp. 4R-6-7(HKS19).</title>
        <authorList>
            <person name="Im W.-T."/>
        </authorList>
    </citation>
    <scope>NUCLEOTIDE SEQUENCE [LARGE SCALE GENOMIC DNA]</scope>
    <source>
        <strain evidence="2 3">HKS19</strain>
    </source>
</reference>
<feature type="compositionally biased region" description="Basic and acidic residues" evidence="1">
    <location>
        <begin position="1"/>
        <end position="17"/>
    </location>
</feature>
<dbReference type="KEGG" id="spai:FPZ24_02035"/>
<evidence type="ECO:0000256" key="1">
    <source>
        <dbReference type="SAM" id="MobiDB-lite"/>
    </source>
</evidence>
<dbReference type="RefSeq" id="WP_146569487.1">
    <property type="nucleotide sequence ID" value="NZ_CP042306.1"/>
</dbReference>
<dbReference type="AlphaFoldDB" id="A0A5B8LEB4"/>
<sequence length="101" mass="11175">MAEWVRADQLSKKRPPDPAKNATADEQLVKRSDDFNVYHAQFATLAHKLITDGRCTASDFTDNGGFTKSANRQDAPVYFVYCGGMTQAAKIYVNAQTVTVE</sequence>
<feature type="region of interest" description="Disordered" evidence="1">
    <location>
        <begin position="1"/>
        <end position="26"/>
    </location>
</feature>
<name>A0A5B8LEB4_9SPHN</name>
<organism evidence="2 3">
    <name type="scientific">Sphingomonas panacisoli</name>
    <dbReference type="NCBI Taxonomy" id="1813879"/>
    <lineage>
        <taxon>Bacteria</taxon>
        <taxon>Pseudomonadati</taxon>
        <taxon>Pseudomonadota</taxon>
        <taxon>Alphaproteobacteria</taxon>
        <taxon>Sphingomonadales</taxon>
        <taxon>Sphingomonadaceae</taxon>
        <taxon>Sphingomonas</taxon>
    </lineage>
</organism>
<keyword evidence="3" id="KW-1185">Reference proteome</keyword>
<dbReference type="EMBL" id="CP042306">
    <property type="protein sequence ID" value="QDZ06403.1"/>
    <property type="molecule type" value="Genomic_DNA"/>
</dbReference>
<protein>
    <submittedName>
        <fullName evidence="2">Uncharacterized protein</fullName>
    </submittedName>
</protein>
<proteinExistence type="predicted"/>